<protein>
    <submittedName>
        <fullName evidence="3">Flagellar basal-body rod modification protein FlgD</fullName>
    </submittedName>
</protein>
<evidence type="ECO:0000256" key="2">
    <source>
        <dbReference type="ARBA" id="ARBA00022795"/>
    </source>
</evidence>
<sequence length="171" mass="18825">MDNLSSFNTNYLDIAKNKSVESRSNTEQRSSGAVDKEMFMKILVAQMANQDPLNPQDPSQYVSQLAEFSGLEQMMNMNTNMEILLAFGNANLINSALGMATSLIGKEVEISNENSGVEGSENENYVGEVQSAYIKDGIIYLDVKLNDTGEIKSFKYEDLLKISGKNNSEGV</sequence>
<dbReference type="InterPro" id="IPR005648">
    <property type="entry name" value="FlgD"/>
</dbReference>
<comment type="caution">
    <text evidence="3">The sequence shown here is derived from an EMBL/GenBank/DDBJ whole genome shotgun (WGS) entry which is preliminary data.</text>
</comment>
<keyword evidence="3" id="KW-0282">Flagellum</keyword>
<dbReference type="EMBL" id="JAGGJX010000004">
    <property type="protein sequence ID" value="MBP1855647.1"/>
    <property type="molecule type" value="Genomic_DNA"/>
</dbReference>
<dbReference type="Proteomes" id="UP000767291">
    <property type="component" value="Unassembled WGS sequence"/>
</dbReference>
<accession>A0ABS4ECI1</accession>
<dbReference type="RefSeq" id="WP_209457064.1">
    <property type="nucleotide sequence ID" value="NZ_BAAACS010000004.1"/>
</dbReference>
<organism evidence="3 4">
    <name type="scientific">Metaclostridioides mangenotii</name>
    <dbReference type="NCBI Taxonomy" id="1540"/>
    <lineage>
        <taxon>Bacteria</taxon>
        <taxon>Bacillati</taxon>
        <taxon>Bacillota</taxon>
        <taxon>Clostridia</taxon>
        <taxon>Peptostreptococcales</taxon>
        <taxon>Peptostreptococcaceae</taxon>
        <taxon>Metaclostridioides</taxon>
    </lineage>
</organism>
<evidence type="ECO:0000313" key="4">
    <source>
        <dbReference type="Proteomes" id="UP000767291"/>
    </source>
</evidence>
<keyword evidence="3" id="KW-0966">Cell projection</keyword>
<keyword evidence="2" id="KW-1005">Bacterial flagellum biogenesis</keyword>
<evidence type="ECO:0000256" key="1">
    <source>
        <dbReference type="ARBA" id="ARBA00010577"/>
    </source>
</evidence>
<reference evidence="3 4" key="1">
    <citation type="submission" date="2021-03" db="EMBL/GenBank/DDBJ databases">
        <title>Genomic Encyclopedia of Type Strains, Phase IV (KMG-IV): sequencing the most valuable type-strain genomes for metagenomic binning, comparative biology and taxonomic classification.</title>
        <authorList>
            <person name="Goeker M."/>
        </authorList>
    </citation>
    <scope>NUCLEOTIDE SEQUENCE [LARGE SCALE GENOMIC DNA]</scope>
    <source>
        <strain evidence="3 4">DSM 1289</strain>
    </source>
</reference>
<keyword evidence="4" id="KW-1185">Reference proteome</keyword>
<proteinExistence type="inferred from homology"/>
<dbReference type="Pfam" id="PF03963">
    <property type="entry name" value="FlgD"/>
    <property type="match status" value="1"/>
</dbReference>
<name>A0ABS4ECI1_9FIRM</name>
<keyword evidence="3" id="KW-0969">Cilium</keyword>
<evidence type="ECO:0000313" key="3">
    <source>
        <dbReference type="EMBL" id="MBP1855647.1"/>
    </source>
</evidence>
<gene>
    <name evidence="3" type="ORF">J2Z43_002045</name>
</gene>
<comment type="similarity">
    <text evidence="1">Belongs to the FlgD family.</text>
</comment>